<comment type="caution">
    <text evidence="1">The sequence shown here is derived from an EMBL/GenBank/DDBJ whole genome shotgun (WGS) entry which is preliminary data.</text>
</comment>
<sequence>MSKITGRGGTVDSAIFSVFNGPCTNKAGLREPSEFCGSAKSIACFAPWGHPNGVFDSVHKAVAQVVKDIYEGEKNPEIQAAMVEGVSNFCPVNCDDWIVPFQNIMLVWEQREHPKKYKVTPNCLSLEAGGI</sequence>
<dbReference type="Proteomes" id="UP000827284">
    <property type="component" value="Unassembled WGS sequence"/>
</dbReference>
<evidence type="ECO:0000313" key="1">
    <source>
        <dbReference type="EMBL" id="GJJ69527.1"/>
    </source>
</evidence>
<protein>
    <submittedName>
        <fullName evidence="1">Uncharacterized protein</fullName>
    </submittedName>
</protein>
<dbReference type="AlphaFoldDB" id="A0A9P3H4D5"/>
<keyword evidence="2" id="KW-1185">Reference proteome</keyword>
<gene>
    <name evidence="1" type="ORF">EMPS_01873</name>
</gene>
<dbReference type="EMBL" id="BQFW01000002">
    <property type="protein sequence ID" value="GJJ69527.1"/>
    <property type="molecule type" value="Genomic_DNA"/>
</dbReference>
<name>A0A9P3H4D5_9FUNG</name>
<dbReference type="OrthoDB" id="2416288at2759"/>
<proteinExistence type="predicted"/>
<reference evidence="1" key="1">
    <citation type="submission" date="2021-11" db="EMBL/GenBank/DDBJ databases">
        <authorList>
            <person name="Herlambang A."/>
            <person name="Guo Y."/>
            <person name="Takashima Y."/>
            <person name="Nishizawa T."/>
        </authorList>
    </citation>
    <scope>NUCLEOTIDE SEQUENCE</scope>
    <source>
        <strain evidence="1">E1425</strain>
    </source>
</reference>
<reference evidence="1" key="2">
    <citation type="journal article" date="2022" name="Microbiol. Resour. Announc.">
        <title>Whole-Genome Sequence of Entomortierella parvispora E1425, a Mucoromycotan Fungus Associated with Burkholderiaceae-Related Endosymbiotic Bacteria.</title>
        <authorList>
            <person name="Herlambang A."/>
            <person name="Guo Y."/>
            <person name="Takashima Y."/>
            <person name="Narisawa K."/>
            <person name="Ohta H."/>
            <person name="Nishizawa T."/>
        </authorList>
    </citation>
    <scope>NUCLEOTIDE SEQUENCE</scope>
    <source>
        <strain evidence="1">E1425</strain>
    </source>
</reference>
<organism evidence="1 2">
    <name type="scientific">Entomortierella parvispora</name>
    <dbReference type="NCBI Taxonomy" id="205924"/>
    <lineage>
        <taxon>Eukaryota</taxon>
        <taxon>Fungi</taxon>
        <taxon>Fungi incertae sedis</taxon>
        <taxon>Mucoromycota</taxon>
        <taxon>Mortierellomycotina</taxon>
        <taxon>Mortierellomycetes</taxon>
        <taxon>Mortierellales</taxon>
        <taxon>Mortierellaceae</taxon>
        <taxon>Entomortierella</taxon>
    </lineage>
</organism>
<evidence type="ECO:0000313" key="2">
    <source>
        <dbReference type="Proteomes" id="UP000827284"/>
    </source>
</evidence>
<accession>A0A9P3H4D5</accession>